<name>A0A841RF91_9SPIO</name>
<dbReference type="CDD" id="cd01008">
    <property type="entry name" value="PBP2_NrtA_SsuA_CpmA_like"/>
    <property type="match status" value="1"/>
</dbReference>
<evidence type="ECO:0000313" key="2">
    <source>
        <dbReference type="EMBL" id="MBB6481258.1"/>
    </source>
</evidence>
<dbReference type="RefSeq" id="WP_184747512.1">
    <property type="nucleotide sequence ID" value="NZ_JACHGJ010000006.1"/>
</dbReference>
<comment type="caution">
    <text evidence="2">The sequence shown here is derived from an EMBL/GenBank/DDBJ whole genome shotgun (WGS) entry which is preliminary data.</text>
</comment>
<dbReference type="SUPFAM" id="SSF53850">
    <property type="entry name" value="Periplasmic binding protein-like II"/>
    <property type="match status" value="1"/>
</dbReference>
<dbReference type="EMBL" id="JACHGJ010000006">
    <property type="protein sequence ID" value="MBB6481258.1"/>
    <property type="molecule type" value="Genomic_DNA"/>
</dbReference>
<keyword evidence="3" id="KW-1185">Reference proteome</keyword>
<dbReference type="Proteomes" id="UP000587760">
    <property type="component" value="Unassembled WGS sequence"/>
</dbReference>
<organism evidence="2 3">
    <name type="scientific">Spirochaeta isovalerica</name>
    <dbReference type="NCBI Taxonomy" id="150"/>
    <lineage>
        <taxon>Bacteria</taxon>
        <taxon>Pseudomonadati</taxon>
        <taxon>Spirochaetota</taxon>
        <taxon>Spirochaetia</taxon>
        <taxon>Spirochaetales</taxon>
        <taxon>Spirochaetaceae</taxon>
        <taxon>Spirochaeta</taxon>
    </lineage>
</organism>
<dbReference type="Pfam" id="PF12974">
    <property type="entry name" value="Phosphonate-bd"/>
    <property type="match status" value="1"/>
</dbReference>
<feature type="signal peptide" evidence="1">
    <location>
        <begin position="1"/>
        <end position="30"/>
    </location>
</feature>
<accession>A0A841RF91</accession>
<protein>
    <submittedName>
        <fullName evidence="2">ABC-type nitrate/sulfonate/bicarbonate transport system substrate-binding protein</fullName>
    </submittedName>
</protein>
<feature type="chain" id="PRO_5032936850" evidence="1">
    <location>
        <begin position="31"/>
        <end position="307"/>
    </location>
</feature>
<gene>
    <name evidence="2" type="ORF">HNR50_002938</name>
</gene>
<dbReference type="PANTHER" id="PTHR30024">
    <property type="entry name" value="ALIPHATIC SULFONATES-BINDING PROTEIN-RELATED"/>
    <property type="match status" value="1"/>
</dbReference>
<dbReference type="Gene3D" id="3.40.190.10">
    <property type="entry name" value="Periplasmic binding protein-like II"/>
    <property type="match status" value="2"/>
</dbReference>
<reference evidence="2 3" key="1">
    <citation type="submission" date="2020-08" db="EMBL/GenBank/DDBJ databases">
        <title>Genomic Encyclopedia of Type Strains, Phase IV (KMG-IV): sequencing the most valuable type-strain genomes for metagenomic binning, comparative biology and taxonomic classification.</title>
        <authorList>
            <person name="Goeker M."/>
        </authorList>
    </citation>
    <scope>NUCLEOTIDE SEQUENCE [LARGE SCALE GENOMIC DNA]</scope>
    <source>
        <strain evidence="2 3">DSM 2461</strain>
    </source>
</reference>
<evidence type="ECO:0000313" key="3">
    <source>
        <dbReference type="Proteomes" id="UP000587760"/>
    </source>
</evidence>
<keyword evidence="1" id="KW-0732">Signal</keyword>
<dbReference type="AlphaFoldDB" id="A0A841RF91"/>
<proteinExistence type="predicted"/>
<sequence>MKKKELILSLLILSTLLWSCSSSDSNLVYAYQDRIVDTLSVIAAEKELFAKNVEGKIFSSGPQTVEALISGSADVAAMGDSAAIILLSKYDNFRIIASHGSGEKRHRIVTGKEIQIDTWNDLQGLRIGIKKGTSTYGGLIIKAEDKGIDLENSLMEMSPSVQLTALASGEIDALVASEPTPSIAEDKEIGRHFDYLDMPGMTYPIVLVASEKTIAERKAQLEDLIKSLENAQDYLATNRSDVITVHSSLSGFSPAMVENSLSLHNHVVRPASDFRETLDELGRILLKTGTINQLPDWDKVLDMSLME</sequence>
<evidence type="ECO:0000256" key="1">
    <source>
        <dbReference type="SAM" id="SignalP"/>
    </source>
</evidence>